<evidence type="ECO:0000313" key="16">
    <source>
        <dbReference type="Proteomes" id="UP000053477"/>
    </source>
</evidence>
<dbReference type="GO" id="GO:0005783">
    <property type="term" value="C:endoplasmic reticulum"/>
    <property type="evidence" value="ECO:0007669"/>
    <property type="project" value="TreeGrafter"/>
</dbReference>
<dbReference type="PRINTS" id="PR00747">
    <property type="entry name" value="GLYHDRLASE47"/>
</dbReference>
<keyword evidence="13 15" id="KW-0326">Glycosidase</keyword>
<name>A0A0H2S4G4_9AGAM</name>
<feature type="active site" description="Proton donor" evidence="10">
    <location>
        <position position="180"/>
    </location>
</feature>
<dbReference type="PANTHER" id="PTHR11742:SF55">
    <property type="entry name" value="ENDOPLASMIC RETICULUM MANNOSYL-OLIGOSACCHARIDE 1,2-ALPHA-MANNOSIDASE"/>
    <property type="match status" value="1"/>
</dbReference>
<evidence type="ECO:0000256" key="8">
    <source>
        <dbReference type="ARBA" id="ARBA00047669"/>
    </source>
</evidence>
<sequence>MDIADEQVSPDARVPLSKYPFVIIRRVARAPSYVTAGLSVGVFVCILFLFTPPGFFHGFGHRPGPGPGHPPPPKWRWPPLMNDNSPKPKLSGVDWNARAENVKSSFLHAYHGYEKYAMPADELQPVSNGAVNNFNGWAVSIIDSLDTMYLMGLHDEFERGLAVVKTLDFRKHDKGVPFFETTIRYLGGLLSAYALSHDFSLLQAADELGMALLPAFNTSSGFPMFAVTPSSGITSGSRYGWLAEIGSFQMEYKYLAKLTGRKAYYDVAQRVTSRLNTINLEHYPGELLPAAWFVDEGIPGGDQVTIGAMADSGYEYILKQWILTNFTEFDSLNLYKRTIGAYLNYGLYLSPGRNLLYVTDFTAQSPSRRFEHLSCFVPGLLALGAETNVLPEQHLSSQERQVHVWAAKGLAISCAAMYNDQSTGLGVEEVVFLNKWEYQAKRDARAGLVTSTGSPSSEIVRKDQENLRWMNVLQAWQNGEYKVASDEGSQMKGSATGQGIVPGLRYPPLPVEDKPEDREYTYRQRDYRLRPETIESLFILWRTTGDEVWRELGWRIYLSIEKECRTPSGYAQMNDVRNASLGLQDSMPSYFLAETLKYLYLLFSDDSLLPLDKYVLNTEAHPFPIFSWTDWEKTKFGIS</sequence>
<dbReference type="EMBL" id="KQ085889">
    <property type="protein sequence ID" value="KLO19007.1"/>
    <property type="molecule type" value="Genomic_DNA"/>
</dbReference>
<dbReference type="SUPFAM" id="SSF48225">
    <property type="entry name" value="Seven-hairpin glycosidases"/>
    <property type="match status" value="1"/>
</dbReference>
<evidence type="ECO:0000256" key="6">
    <source>
        <dbReference type="ARBA" id="ARBA00022837"/>
    </source>
</evidence>
<dbReference type="PANTHER" id="PTHR11742">
    <property type="entry name" value="MANNOSYL-OLIGOSACCHARIDE ALPHA-1,2-MANNOSIDASE-RELATED"/>
    <property type="match status" value="1"/>
</dbReference>
<feature type="active site" description="Proton donor" evidence="10">
    <location>
        <position position="428"/>
    </location>
</feature>
<feature type="binding site" evidence="11">
    <location>
        <position position="618"/>
    </location>
    <ligand>
        <name>Ca(2+)</name>
        <dbReference type="ChEBI" id="CHEBI:29108"/>
    </ligand>
</feature>
<feature type="active site" evidence="10">
    <location>
        <position position="532"/>
    </location>
</feature>
<protein>
    <recommendedName>
        <fullName evidence="13">alpha-1,2-Mannosidase</fullName>
        <ecNumber evidence="13">3.2.1.-</ecNumber>
    </recommendedName>
</protein>
<evidence type="ECO:0000256" key="13">
    <source>
        <dbReference type="RuleBase" id="RU361193"/>
    </source>
</evidence>
<evidence type="ECO:0000256" key="9">
    <source>
        <dbReference type="ARBA" id="ARBA00048605"/>
    </source>
</evidence>
<dbReference type="Proteomes" id="UP000053477">
    <property type="component" value="Unassembled WGS sequence"/>
</dbReference>
<dbReference type="GO" id="GO:0005975">
    <property type="term" value="P:carbohydrate metabolic process"/>
    <property type="evidence" value="ECO:0007669"/>
    <property type="project" value="InterPro"/>
</dbReference>
<comment type="catalytic activity">
    <reaction evidence="8">
        <text>N(4)-(alpha-D-Man-(1-&gt;2)-alpha-D-Man-(1-&gt;2)-alpha-D-Man-(1-&gt;3)-[alpha-D-Man-(1-&gt;3)-[alpha-D-Man-(1-&gt;2)-alpha-D-Man-(1-&gt;6)]-alpha-D-Man-(1-&gt;6)]-beta-D-Man-(1-&gt;4)-beta-D-GlcNAc-(1-&gt;4)-beta-D-GlcNAc)-L-asparaginyl-[protein] (N-glucan mannose isomer 8A1,2,3B1,3) + 3 H2O = N(4)-(alpha-D-Man-(1-&gt;3)-[alpha-D-Man-(1-&gt;3)-[alpha-D-Man-(1-&gt;6)]-alpha-D-Man-(1-&gt;6)]-beta-D-Man-(1-&gt;4)-beta-D-GlcNAc-(1-&gt;4)-beta-D-GlcNAc)-L-asparaginyl-[protein] (N-glucan mannose isomer 5A1,2) + 3 beta-D-mannose</text>
        <dbReference type="Rhea" id="RHEA:56028"/>
        <dbReference type="Rhea" id="RHEA-COMP:14358"/>
        <dbReference type="Rhea" id="RHEA-COMP:14367"/>
        <dbReference type="ChEBI" id="CHEBI:15377"/>
        <dbReference type="ChEBI" id="CHEBI:28563"/>
        <dbReference type="ChEBI" id="CHEBI:59087"/>
        <dbReference type="ChEBI" id="CHEBI:60628"/>
        <dbReference type="EC" id="3.2.1.113"/>
    </reaction>
</comment>
<keyword evidence="14" id="KW-1133">Transmembrane helix</keyword>
<gene>
    <name evidence="15" type="ORF">SCHPADRAFT_899113</name>
</gene>
<comment type="cofactor">
    <cofactor evidence="1 11">
        <name>Ca(2+)</name>
        <dbReference type="ChEBI" id="CHEBI:29108"/>
    </cofactor>
</comment>
<feature type="active site" evidence="10">
    <location>
        <position position="311"/>
    </location>
</feature>
<dbReference type="Gene3D" id="1.50.10.10">
    <property type="match status" value="1"/>
</dbReference>
<keyword evidence="14" id="KW-0812">Transmembrane</keyword>
<evidence type="ECO:0000256" key="5">
    <source>
        <dbReference type="ARBA" id="ARBA00022801"/>
    </source>
</evidence>
<proteinExistence type="inferred from homology"/>
<reference evidence="15 16" key="1">
    <citation type="submission" date="2015-04" db="EMBL/GenBank/DDBJ databases">
        <title>Complete genome sequence of Schizopora paradoxa KUC8140, a cosmopolitan wood degrader in East Asia.</title>
        <authorList>
            <consortium name="DOE Joint Genome Institute"/>
            <person name="Min B."/>
            <person name="Park H."/>
            <person name="Jang Y."/>
            <person name="Kim J.-J."/>
            <person name="Kim K.H."/>
            <person name="Pangilinan J."/>
            <person name="Lipzen A."/>
            <person name="Riley R."/>
            <person name="Grigoriev I.V."/>
            <person name="Spatafora J.W."/>
            <person name="Choi I.-G."/>
        </authorList>
    </citation>
    <scope>NUCLEOTIDE SEQUENCE [LARGE SCALE GENOMIC DNA]</scope>
    <source>
        <strain evidence="15 16">KUC8140</strain>
    </source>
</reference>
<comment type="pathway">
    <text evidence="2">Protein modification; protein glycosylation.</text>
</comment>
<dbReference type="STRING" id="27342.A0A0H2S4G4"/>
<accession>A0A0H2S4G4</accession>
<evidence type="ECO:0000256" key="11">
    <source>
        <dbReference type="PIRSR" id="PIRSR601382-2"/>
    </source>
</evidence>
<evidence type="ECO:0000313" key="15">
    <source>
        <dbReference type="EMBL" id="KLO19007.1"/>
    </source>
</evidence>
<dbReference type="GO" id="GO:0005509">
    <property type="term" value="F:calcium ion binding"/>
    <property type="evidence" value="ECO:0007669"/>
    <property type="project" value="InterPro"/>
</dbReference>
<dbReference type="InParanoid" id="A0A0H2S4G4"/>
<dbReference type="InterPro" id="IPR001382">
    <property type="entry name" value="Glyco_hydro_47"/>
</dbReference>
<dbReference type="InterPro" id="IPR050749">
    <property type="entry name" value="Glycosyl_Hydrolase_47"/>
</dbReference>
<comment type="similarity">
    <text evidence="3 13">Belongs to the glycosyl hydrolase 47 family.</text>
</comment>
<evidence type="ECO:0000256" key="4">
    <source>
        <dbReference type="ARBA" id="ARBA00022723"/>
    </source>
</evidence>
<evidence type="ECO:0000256" key="12">
    <source>
        <dbReference type="PIRSR" id="PIRSR601382-3"/>
    </source>
</evidence>
<dbReference type="OrthoDB" id="8118055at2759"/>
<dbReference type="GO" id="GO:0036503">
    <property type="term" value="P:ERAD pathway"/>
    <property type="evidence" value="ECO:0007669"/>
    <property type="project" value="UniProtKB-ARBA"/>
</dbReference>
<dbReference type="Pfam" id="PF01532">
    <property type="entry name" value="Glyco_hydro_47"/>
    <property type="match status" value="1"/>
</dbReference>
<evidence type="ECO:0000256" key="10">
    <source>
        <dbReference type="PIRSR" id="PIRSR601382-1"/>
    </source>
</evidence>
<dbReference type="GO" id="GO:0016020">
    <property type="term" value="C:membrane"/>
    <property type="evidence" value="ECO:0007669"/>
    <property type="project" value="InterPro"/>
</dbReference>
<dbReference type="FunCoup" id="A0A0H2S4G4">
    <property type="interactions" value="512"/>
</dbReference>
<dbReference type="EC" id="3.2.1.-" evidence="13"/>
<keyword evidence="4 11" id="KW-0479">Metal-binding</keyword>
<evidence type="ECO:0000256" key="7">
    <source>
        <dbReference type="ARBA" id="ARBA00023157"/>
    </source>
</evidence>
<keyword evidence="6 11" id="KW-0106">Calcium</keyword>
<evidence type="ECO:0000256" key="1">
    <source>
        <dbReference type="ARBA" id="ARBA00001913"/>
    </source>
</evidence>
<dbReference type="InterPro" id="IPR036026">
    <property type="entry name" value="Seven-hairpin_glycosidases"/>
</dbReference>
<keyword evidence="14" id="KW-0472">Membrane</keyword>
<evidence type="ECO:0000256" key="14">
    <source>
        <dbReference type="SAM" id="Phobius"/>
    </source>
</evidence>
<evidence type="ECO:0000256" key="2">
    <source>
        <dbReference type="ARBA" id="ARBA00004922"/>
    </source>
</evidence>
<feature type="transmembrane region" description="Helical" evidence="14">
    <location>
        <begin position="33"/>
        <end position="51"/>
    </location>
</feature>
<comment type="catalytic activity">
    <reaction evidence="9">
        <text>N(4)-(alpha-D-Man-(1-&gt;2)-alpha-D-Man-(1-&gt;2)-alpha-D-Man-(1-&gt;3)-[alpha-D-Man-(1-&gt;2)-alpha-D-Man-(1-&gt;3)-[alpha-D-Man-(1-&gt;2)-alpha-D-Man-(1-&gt;6)]-alpha-D-Man-(1-&gt;6)]-beta-D-Man-(1-&gt;4)-beta-D-GlcNAc-(1-&gt;4)-beta-D-GlcNAc)-L-asparaginyl-[protein] (N-glucan mannose isomer 9A1,2,3B1,2,3) + 4 H2O = N(4)-(alpha-D-Man-(1-&gt;3)-[alpha-D-Man-(1-&gt;3)-[alpha-D-Man-(1-&gt;6)]-alpha-D-Man-(1-&gt;6)]-beta-D-Man-(1-&gt;4)-beta-D-GlcNAc-(1-&gt;4)-beta-D-GlcNAc)-L-asparaginyl-[protein] (N-glucan mannose isomer 5A1,2) + 4 beta-D-mannose</text>
        <dbReference type="Rhea" id="RHEA:56008"/>
        <dbReference type="Rhea" id="RHEA-COMP:14356"/>
        <dbReference type="Rhea" id="RHEA-COMP:14367"/>
        <dbReference type="ChEBI" id="CHEBI:15377"/>
        <dbReference type="ChEBI" id="CHEBI:28563"/>
        <dbReference type="ChEBI" id="CHEBI:59087"/>
        <dbReference type="ChEBI" id="CHEBI:139493"/>
        <dbReference type="EC" id="3.2.1.113"/>
    </reaction>
</comment>
<dbReference type="InterPro" id="IPR012341">
    <property type="entry name" value="6hp_glycosidase-like_sf"/>
</dbReference>
<keyword evidence="5 13" id="KW-0378">Hydrolase</keyword>
<keyword evidence="7 12" id="KW-1015">Disulfide bond</keyword>
<feature type="disulfide bond" evidence="12">
    <location>
        <begin position="375"/>
        <end position="414"/>
    </location>
</feature>
<dbReference type="AlphaFoldDB" id="A0A0H2S4G4"/>
<dbReference type="GO" id="GO:0004571">
    <property type="term" value="F:mannosyl-oligosaccharide 1,2-alpha-mannosidase activity"/>
    <property type="evidence" value="ECO:0007669"/>
    <property type="project" value="UniProtKB-EC"/>
</dbReference>
<keyword evidence="16" id="KW-1185">Reference proteome</keyword>
<organism evidence="15 16">
    <name type="scientific">Schizopora paradoxa</name>
    <dbReference type="NCBI Taxonomy" id="27342"/>
    <lineage>
        <taxon>Eukaryota</taxon>
        <taxon>Fungi</taxon>
        <taxon>Dikarya</taxon>
        <taxon>Basidiomycota</taxon>
        <taxon>Agaricomycotina</taxon>
        <taxon>Agaricomycetes</taxon>
        <taxon>Hymenochaetales</taxon>
        <taxon>Schizoporaceae</taxon>
        <taxon>Schizopora</taxon>
    </lineage>
</organism>
<evidence type="ECO:0000256" key="3">
    <source>
        <dbReference type="ARBA" id="ARBA00007658"/>
    </source>
</evidence>